<evidence type="ECO:0000313" key="3">
    <source>
        <dbReference type="EMBL" id="TGD58412.1"/>
    </source>
</evidence>
<name>A0A4Z0L9X3_9FLAO</name>
<dbReference type="InterPro" id="IPR010982">
    <property type="entry name" value="Lambda_DNA-bd_dom_sf"/>
</dbReference>
<dbReference type="Proteomes" id="UP000297407">
    <property type="component" value="Unassembled WGS sequence"/>
</dbReference>
<dbReference type="CDD" id="cd00093">
    <property type="entry name" value="HTH_XRE"/>
    <property type="match status" value="1"/>
</dbReference>
<dbReference type="SUPFAM" id="SSF47413">
    <property type="entry name" value="lambda repressor-like DNA-binding domains"/>
    <property type="match status" value="1"/>
</dbReference>
<proteinExistence type="predicted"/>
<organism evidence="3 4">
    <name type="scientific">Flavobacterium humi</name>
    <dbReference type="NCBI Taxonomy" id="2562683"/>
    <lineage>
        <taxon>Bacteria</taxon>
        <taxon>Pseudomonadati</taxon>
        <taxon>Bacteroidota</taxon>
        <taxon>Flavobacteriia</taxon>
        <taxon>Flavobacteriales</taxon>
        <taxon>Flavobacteriaceae</taxon>
        <taxon>Flavobacterium</taxon>
    </lineage>
</organism>
<evidence type="ECO:0000313" key="4">
    <source>
        <dbReference type="Proteomes" id="UP000297407"/>
    </source>
</evidence>
<dbReference type="AlphaFoldDB" id="A0A4Z0L9X3"/>
<dbReference type="EMBL" id="SRLH01000003">
    <property type="protein sequence ID" value="TGD58412.1"/>
    <property type="molecule type" value="Genomic_DNA"/>
</dbReference>
<comment type="caution">
    <text evidence="3">The sequence shown here is derived from an EMBL/GenBank/DDBJ whole genome shotgun (WGS) entry which is preliminary data.</text>
</comment>
<dbReference type="Pfam" id="PF01381">
    <property type="entry name" value="HTH_3"/>
    <property type="match status" value="1"/>
</dbReference>
<feature type="domain" description="HTH cro/C1-type" evidence="2">
    <location>
        <begin position="11"/>
        <end position="47"/>
    </location>
</feature>
<dbReference type="InterPro" id="IPR001387">
    <property type="entry name" value="Cro/C1-type_HTH"/>
</dbReference>
<dbReference type="RefSeq" id="WP_135525672.1">
    <property type="nucleotide sequence ID" value="NZ_SRLH01000003.1"/>
</dbReference>
<gene>
    <name evidence="3" type="ORF">E4635_05735</name>
</gene>
<keyword evidence="1" id="KW-0175">Coiled coil</keyword>
<dbReference type="OrthoDB" id="1366976at2"/>
<keyword evidence="4" id="KW-1185">Reference proteome</keyword>
<dbReference type="Gene3D" id="1.10.260.40">
    <property type="entry name" value="lambda repressor-like DNA-binding domains"/>
    <property type="match status" value="1"/>
</dbReference>
<dbReference type="GO" id="GO:0003677">
    <property type="term" value="F:DNA binding"/>
    <property type="evidence" value="ECO:0007669"/>
    <property type="project" value="InterPro"/>
</dbReference>
<accession>A0A4Z0L9X3</accession>
<feature type="coiled-coil region" evidence="1">
    <location>
        <begin position="60"/>
        <end position="89"/>
    </location>
</feature>
<evidence type="ECO:0000259" key="2">
    <source>
        <dbReference type="Pfam" id="PF01381"/>
    </source>
</evidence>
<evidence type="ECO:0000256" key="1">
    <source>
        <dbReference type="SAM" id="Coils"/>
    </source>
</evidence>
<protein>
    <submittedName>
        <fullName evidence="3">Helix-turn-helix domain-containing protein</fullName>
    </submittedName>
</protein>
<reference evidence="3 4" key="1">
    <citation type="submission" date="2019-04" db="EMBL/GenBank/DDBJ databases">
        <title>Flavobacterium sp. strain DS2-A Genome sequencing and assembly.</title>
        <authorList>
            <person name="Kim I."/>
        </authorList>
    </citation>
    <scope>NUCLEOTIDE SEQUENCE [LARGE SCALE GENOMIC DNA]</scope>
    <source>
        <strain evidence="3 4">DS2-A</strain>
    </source>
</reference>
<sequence length="174" mass="20212">MKQNITLKNTFGLSQEEAGMLLGISRGQYSMFVSGKRNLPLDATTKLTALLQYLQEDKGHSKERKQLEKAEAEKTYLKLEQDYRNVTLKLHRVAQKIKVTEDIRNESFAALQVASFLEKQEEKHPVESLAEFIRMRATHNLNTYNLHQLTELQLKKESFELLQHSIGKKLKRLK</sequence>